<evidence type="ECO:0000313" key="1">
    <source>
        <dbReference type="EMBL" id="CAB3755475.1"/>
    </source>
</evidence>
<sequence length="200" mass="21675">MVYVFFCMSSVPGDLQHNQSITARDGAPNSTRSLDADMSALAAALERFPGAVLVVGNDWPLLYDIETVRATCSTLGRRIVNGLNVLSDTKEQAVLDFMSTRPEPYLVVASSDFEFSEITGSKRINVEGSTGFDAAAQSVLVSRLQEIGYLALRRVTSAEMLDAMSSSRHLVRARQYAAALYAAQDEKFQVALQSLLGKGA</sequence>
<dbReference type="RefSeq" id="WP_175226851.1">
    <property type="nucleotide sequence ID" value="NZ_CADIKH010000010.1"/>
</dbReference>
<accession>A0A6J5DRC7</accession>
<dbReference type="EMBL" id="CADIKH010000010">
    <property type="protein sequence ID" value="CAB3755475.1"/>
    <property type="molecule type" value="Genomic_DNA"/>
</dbReference>
<keyword evidence="2" id="KW-1185">Reference proteome</keyword>
<protein>
    <submittedName>
        <fullName evidence="1">Uncharacterized protein</fullName>
    </submittedName>
</protein>
<dbReference type="Proteomes" id="UP000494363">
    <property type="component" value="Unassembled WGS sequence"/>
</dbReference>
<organism evidence="1 2">
    <name type="scientific">Paraburkholderia humisilvae</name>
    <dbReference type="NCBI Taxonomy" id="627669"/>
    <lineage>
        <taxon>Bacteria</taxon>
        <taxon>Pseudomonadati</taxon>
        <taxon>Pseudomonadota</taxon>
        <taxon>Betaproteobacteria</taxon>
        <taxon>Burkholderiales</taxon>
        <taxon>Burkholderiaceae</taxon>
        <taxon>Paraburkholderia</taxon>
    </lineage>
</organism>
<gene>
    <name evidence="1" type="ORF">LMG29542_02603</name>
</gene>
<name>A0A6J5DRC7_9BURK</name>
<proteinExistence type="predicted"/>
<dbReference type="AlphaFoldDB" id="A0A6J5DRC7"/>
<evidence type="ECO:0000313" key="2">
    <source>
        <dbReference type="Proteomes" id="UP000494363"/>
    </source>
</evidence>
<reference evidence="1 2" key="1">
    <citation type="submission" date="2020-04" db="EMBL/GenBank/DDBJ databases">
        <authorList>
            <person name="De Canck E."/>
        </authorList>
    </citation>
    <scope>NUCLEOTIDE SEQUENCE [LARGE SCALE GENOMIC DNA]</scope>
    <source>
        <strain evidence="1 2">LMG 29542</strain>
    </source>
</reference>